<proteinExistence type="predicted"/>
<keyword evidence="2" id="KW-1185">Reference proteome</keyword>
<dbReference type="Proteomes" id="UP001600888">
    <property type="component" value="Unassembled WGS sequence"/>
</dbReference>
<evidence type="ECO:0008006" key="3">
    <source>
        <dbReference type="Google" id="ProtNLM"/>
    </source>
</evidence>
<name>A0ABR4F6K2_9PEZI</name>
<gene>
    <name evidence="1" type="ORF">FJTKL_15469</name>
</gene>
<comment type="caution">
    <text evidence="1">The sequence shown here is derived from an EMBL/GenBank/DDBJ whole genome shotgun (WGS) entry which is preliminary data.</text>
</comment>
<accession>A0ABR4F6K2</accession>
<protein>
    <recommendedName>
        <fullName evidence="3">Glyceraldehyde 3-phosphate dehydrogenase</fullName>
    </recommendedName>
</protein>
<dbReference type="EMBL" id="JBAWTH010000009">
    <property type="protein sequence ID" value="KAL2290330.1"/>
    <property type="molecule type" value="Genomic_DNA"/>
</dbReference>
<sequence>DASRPRTLCPVCTHARTSIRSLLRRSWHCQGVPVWASADSNAYSSTTVIRGT</sequence>
<organism evidence="1 2">
    <name type="scientific">Diaporthe vaccinii</name>
    <dbReference type="NCBI Taxonomy" id="105482"/>
    <lineage>
        <taxon>Eukaryota</taxon>
        <taxon>Fungi</taxon>
        <taxon>Dikarya</taxon>
        <taxon>Ascomycota</taxon>
        <taxon>Pezizomycotina</taxon>
        <taxon>Sordariomycetes</taxon>
        <taxon>Sordariomycetidae</taxon>
        <taxon>Diaporthales</taxon>
        <taxon>Diaporthaceae</taxon>
        <taxon>Diaporthe</taxon>
        <taxon>Diaporthe eres species complex</taxon>
    </lineage>
</organism>
<feature type="non-terminal residue" evidence="1">
    <location>
        <position position="52"/>
    </location>
</feature>
<evidence type="ECO:0000313" key="1">
    <source>
        <dbReference type="EMBL" id="KAL2290330.1"/>
    </source>
</evidence>
<feature type="non-terminal residue" evidence="1">
    <location>
        <position position="1"/>
    </location>
</feature>
<evidence type="ECO:0000313" key="2">
    <source>
        <dbReference type="Proteomes" id="UP001600888"/>
    </source>
</evidence>
<reference evidence="1 2" key="1">
    <citation type="submission" date="2024-03" db="EMBL/GenBank/DDBJ databases">
        <title>A high-quality draft genome sequence of Diaporthe vaccinii, a causative agent of upright dieback and viscid rot disease in cranberry plants.</title>
        <authorList>
            <person name="Sarrasin M."/>
            <person name="Lang B.F."/>
            <person name="Burger G."/>
        </authorList>
    </citation>
    <scope>NUCLEOTIDE SEQUENCE [LARGE SCALE GENOMIC DNA]</scope>
    <source>
        <strain evidence="1 2">IS7</strain>
    </source>
</reference>